<evidence type="ECO:0000313" key="1">
    <source>
        <dbReference type="EMBL" id="EKM52105.1"/>
    </source>
</evidence>
<dbReference type="InParanoid" id="K5VZ36"/>
<reference evidence="1 2" key="1">
    <citation type="journal article" date="2012" name="BMC Genomics">
        <title>Comparative genomics of the white-rot fungi, Phanerochaete carnosa and P. chrysosporium, to elucidate the genetic basis of the distinct wood types they colonize.</title>
        <authorList>
            <person name="Suzuki H."/>
            <person name="MacDonald J."/>
            <person name="Syed K."/>
            <person name="Salamov A."/>
            <person name="Hori C."/>
            <person name="Aerts A."/>
            <person name="Henrissat B."/>
            <person name="Wiebenga A."/>
            <person name="vanKuyk P.A."/>
            <person name="Barry K."/>
            <person name="Lindquist E."/>
            <person name="LaButti K."/>
            <person name="Lapidus A."/>
            <person name="Lucas S."/>
            <person name="Coutinho P."/>
            <person name="Gong Y."/>
            <person name="Samejima M."/>
            <person name="Mahadevan R."/>
            <person name="Abou-Zaid M."/>
            <person name="de Vries R.P."/>
            <person name="Igarashi K."/>
            <person name="Yadav J.S."/>
            <person name="Grigoriev I.V."/>
            <person name="Master E.R."/>
        </authorList>
    </citation>
    <scope>NUCLEOTIDE SEQUENCE [LARGE SCALE GENOMIC DNA]</scope>
    <source>
        <strain evidence="1 2">HHB-10118-sp</strain>
    </source>
</reference>
<evidence type="ECO:0000313" key="2">
    <source>
        <dbReference type="Proteomes" id="UP000008370"/>
    </source>
</evidence>
<protein>
    <submittedName>
        <fullName evidence="1">Uncharacterized protein</fullName>
    </submittedName>
</protein>
<dbReference type="AlphaFoldDB" id="K5VZ36"/>
<keyword evidence="2" id="KW-1185">Reference proteome</keyword>
<dbReference type="EMBL" id="JH930476">
    <property type="protein sequence ID" value="EKM52105.1"/>
    <property type="molecule type" value="Genomic_DNA"/>
</dbReference>
<dbReference type="KEGG" id="pco:PHACADRAFT_212694"/>
<sequence>MGEHLGYDLVHASAAPQSAEKGIDNVVSPEWLPNFSDGSSSLPYAECIAQEPRRWYSVVPLGLKLDIKL</sequence>
<gene>
    <name evidence="1" type="ORF">PHACADRAFT_212694</name>
</gene>
<organism evidence="1 2">
    <name type="scientific">Phanerochaete carnosa (strain HHB-10118-sp)</name>
    <name type="common">White-rot fungus</name>
    <name type="synonym">Peniophora carnosa</name>
    <dbReference type="NCBI Taxonomy" id="650164"/>
    <lineage>
        <taxon>Eukaryota</taxon>
        <taxon>Fungi</taxon>
        <taxon>Dikarya</taxon>
        <taxon>Basidiomycota</taxon>
        <taxon>Agaricomycotina</taxon>
        <taxon>Agaricomycetes</taxon>
        <taxon>Polyporales</taxon>
        <taxon>Phanerochaetaceae</taxon>
        <taxon>Phanerochaete</taxon>
    </lineage>
</organism>
<dbReference type="HOGENOM" id="CLU_2776756_0_0_1"/>
<dbReference type="Proteomes" id="UP000008370">
    <property type="component" value="Unassembled WGS sequence"/>
</dbReference>
<proteinExistence type="predicted"/>
<dbReference type="GeneID" id="18913264"/>
<accession>K5VZ36</accession>
<name>K5VZ36_PHACS</name>
<dbReference type="RefSeq" id="XP_007399886.1">
    <property type="nucleotide sequence ID" value="XM_007399824.1"/>
</dbReference>